<dbReference type="Proteomes" id="UP000271974">
    <property type="component" value="Unassembled WGS sequence"/>
</dbReference>
<accession>A0A433TU72</accession>
<dbReference type="AlphaFoldDB" id="A0A433TU72"/>
<dbReference type="Gene3D" id="2.60.40.1760">
    <property type="entry name" value="glycosyl hydrolase (family 31)"/>
    <property type="match status" value="1"/>
</dbReference>
<keyword evidence="3" id="KW-0732">Signal</keyword>
<gene>
    <name evidence="5" type="ORF">EGW08_007121</name>
</gene>
<feature type="signal peptide" evidence="3">
    <location>
        <begin position="1"/>
        <end position="17"/>
    </location>
</feature>
<dbReference type="InterPro" id="IPR052990">
    <property type="entry name" value="Sulfoquinovosidase_GH31"/>
</dbReference>
<evidence type="ECO:0000256" key="2">
    <source>
        <dbReference type="RuleBase" id="RU361185"/>
    </source>
</evidence>
<dbReference type="SUPFAM" id="SSF74650">
    <property type="entry name" value="Galactose mutarotase-like"/>
    <property type="match status" value="1"/>
</dbReference>
<keyword evidence="6" id="KW-1185">Reference proteome</keyword>
<evidence type="ECO:0000259" key="4">
    <source>
        <dbReference type="Pfam" id="PF01055"/>
    </source>
</evidence>
<dbReference type="GO" id="GO:0090599">
    <property type="term" value="F:alpha-glucosidase activity"/>
    <property type="evidence" value="ECO:0007669"/>
    <property type="project" value="UniProtKB-ARBA"/>
</dbReference>
<dbReference type="Gene3D" id="3.20.20.80">
    <property type="entry name" value="Glycosidases"/>
    <property type="match status" value="1"/>
</dbReference>
<dbReference type="InterPro" id="IPR011013">
    <property type="entry name" value="Gal_mutarotase_sf_dom"/>
</dbReference>
<dbReference type="Pfam" id="PF01055">
    <property type="entry name" value="Glyco_hydro_31_2nd"/>
    <property type="match status" value="1"/>
</dbReference>
<dbReference type="PANTHER" id="PTHR46959:SF2">
    <property type="entry name" value="SULFOQUINOVOSIDASE"/>
    <property type="match status" value="1"/>
</dbReference>
<dbReference type="PANTHER" id="PTHR46959">
    <property type="entry name" value="SULFOQUINOVOSIDASE"/>
    <property type="match status" value="1"/>
</dbReference>
<feature type="chain" id="PRO_5018982417" description="Glycoside hydrolase family 31 TIM barrel domain-containing protein" evidence="3">
    <location>
        <begin position="18"/>
        <end position="451"/>
    </location>
</feature>
<evidence type="ECO:0000313" key="5">
    <source>
        <dbReference type="EMBL" id="RUS85116.1"/>
    </source>
</evidence>
<evidence type="ECO:0000256" key="3">
    <source>
        <dbReference type="SAM" id="SignalP"/>
    </source>
</evidence>
<feature type="domain" description="Glycoside hydrolase family 31 TIM barrel" evidence="4">
    <location>
        <begin position="287"/>
        <end position="448"/>
    </location>
</feature>
<reference evidence="5 6" key="1">
    <citation type="submission" date="2019-01" db="EMBL/GenBank/DDBJ databases">
        <title>A draft genome assembly of the solar-powered sea slug Elysia chlorotica.</title>
        <authorList>
            <person name="Cai H."/>
            <person name="Li Q."/>
            <person name="Fang X."/>
            <person name="Li J."/>
            <person name="Curtis N.E."/>
            <person name="Altenburger A."/>
            <person name="Shibata T."/>
            <person name="Feng M."/>
            <person name="Maeda T."/>
            <person name="Schwartz J.A."/>
            <person name="Shigenobu S."/>
            <person name="Lundholm N."/>
            <person name="Nishiyama T."/>
            <person name="Yang H."/>
            <person name="Hasebe M."/>
            <person name="Li S."/>
            <person name="Pierce S.K."/>
            <person name="Wang J."/>
        </authorList>
    </citation>
    <scope>NUCLEOTIDE SEQUENCE [LARGE SCALE GENOMIC DNA]</scope>
    <source>
        <strain evidence="5">EC2010</strain>
        <tissue evidence="5">Whole organism of an adult</tissue>
    </source>
</reference>
<dbReference type="OrthoDB" id="1334205at2759"/>
<comment type="similarity">
    <text evidence="1 2">Belongs to the glycosyl hydrolase 31 family.</text>
</comment>
<sequence>MTRLIVFLASLFGIASSFSVVDNAPNGFTVAIGRTVLLKHTKDSPIFYIGKGDLEITENSGNFAFDDKIYARIPLSGYKLSRFGTTWTVVLTEGNATATLQLSATGDKDLEVSVSSVSAGYTHHWFRVVAEIDEEIYGAGEQFSFLNLRERREYVKNVFPIWINEQGVGRNKRTLTTFMADGQENAGGDYYTTYYAQPTFLSNRNYFCHHEGTNYAVLDFSDDNFHEVFIYKQPGKFTFQVADNLTSTVQAVSNFLGHMPELPDWIQEGVIVAVQGGTNRMKEKYEIGKKFQVPISGVWIQDWSGQKHTPFGNRVFWNWEWNKDHYPGLNQTIKDWAKEGVRILGYINPNLDSTGDLFKEAASKGFLVKNRTGGVYLRRSLSLIFGQVDMTNPAAYGWYKDVIKNNMIDLGLGGWMADFGEYLAVDAVLHDGRTGLEAHNEWPVLWAKMNR</sequence>
<evidence type="ECO:0000256" key="1">
    <source>
        <dbReference type="ARBA" id="ARBA00007806"/>
    </source>
</evidence>
<comment type="caution">
    <text evidence="5">The sequence shown here is derived from an EMBL/GenBank/DDBJ whole genome shotgun (WGS) entry which is preliminary data.</text>
</comment>
<dbReference type="EMBL" id="RQTK01000181">
    <property type="protein sequence ID" value="RUS85116.1"/>
    <property type="molecule type" value="Genomic_DNA"/>
</dbReference>
<organism evidence="5 6">
    <name type="scientific">Elysia chlorotica</name>
    <name type="common">Eastern emerald elysia</name>
    <name type="synonym">Sea slug</name>
    <dbReference type="NCBI Taxonomy" id="188477"/>
    <lineage>
        <taxon>Eukaryota</taxon>
        <taxon>Metazoa</taxon>
        <taxon>Spiralia</taxon>
        <taxon>Lophotrochozoa</taxon>
        <taxon>Mollusca</taxon>
        <taxon>Gastropoda</taxon>
        <taxon>Heterobranchia</taxon>
        <taxon>Euthyneura</taxon>
        <taxon>Panpulmonata</taxon>
        <taxon>Sacoglossa</taxon>
        <taxon>Placobranchoidea</taxon>
        <taxon>Plakobranchidae</taxon>
        <taxon>Elysia</taxon>
    </lineage>
</organism>
<dbReference type="GO" id="GO:0005975">
    <property type="term" value="P:carbohydrate metabolic process"/>
    <property type="evidence" value="ECO:0007669"/>
    <property type="project" value="InterPro"/>
</dbReference>
<evidence type="ECO:0000313" key="6">
    <source>
        <dbReference type="Proteomes" id="UP000271974"/>
    </source>
</evidence>
<protein>
    <recommendedName>
        <fullName evidence="4">Glycoside hydrolase family 31 TIM barrel domain-containing protein</fullName>
    </recommendedName>
</protein>
<keyword evidence="2" id="KW-0326">Glycosidase</keyword>
<dbReference type="CDD" id="cd14752">
    <property type="entry name" value="GH31_N"/>
    <property type="match status" value="1"/>
</dbReference>
<keyword evidence="2" id="KW-0378">Hydrolase</keyword>
<dbReference type="STRING" id="188477.A0A433TU72"/>
<dbReference type="GO" id="GO:0030246">
    <property type="term" value="F:carbohydrate binding"/>
    <property type="evidence" value="ECO:0007669"/>
    <property type="project" value="InterPro"/>
</dbReference>
<proteinExistence type="inferred from homology"/>
<name>A0A433TU72_ELYCH</name>
<dbReference type="InterPro" id="IPR000322">
    <property type="entry name" value="Glyco_hydro_31_TIM"/>
</dbReference>
<dbReference type="InterPro" id="IPR017853">
    <property type="entry name" value="GH"/>
</dbReference>
<dbReference type="SUPFAM" id="SSF51445">
    <property type="entry name" value="(Trans)glycosidases"/>
    <property type="match status" value="1"/>
</dbReference>